<evidence type="ECO:0000256" key="5">
    <source>
        <dbReference type="ARBA" id="ARBA00023065"/>
    </source>
</evidence>
<evidence type="ECO:0000256" key="1">
    <source>
        <dbReference type="ARBA" id="ARBA00004141"/>
    </source>
</evidence>
<keyword evidence="4 8" id="KW-1133">Transmembrane helix</keyword>
<dbReference type="GO" id="GO:0034220">
    <property type="term" value="P:monoatomic ion transmembrane transport"/>
    <property type="evidence" value="ECO:0007669"/>
    <property type="project" value="UniProtKB-KW"/>
</dbReference>
<feature type="transmembrane region" description="Helical" evidence="8">
    <location>
        <begin position="115"/>
        <end position="136"/>
    </location>
</feature>
<dbReference type="InterPro" id="IPR013099">
    <property type="entry name" value="K_chnl_dom"/>
</dbReference>
<evidence type="ECO:0000256" key="2">
    <source>
        <dbReference type="ARBA" id="ARBA00022448"/>
    </source>
</evidence>
<keyword evidence="2" id="KW-0813">Transport</keyword>
<dbReference type="Gene3D" id="1.10.287.70">
    <property type="match status" value="2"/>
</dbReference>
<evidence type="ECO:0000256" key="7">
    <source>
        <dbReference type="ARBA" id="ARBA00023303"/>
    </source>
</evidence>
<evidence type="ECO:0000313" key="11">
    <source>
        <dbReference type="Proteomes" id="UP001521785"/>
    </source>
</evidence>
<dbReference type="Proteomes" id="UP001521785">
    <property type="component" value="Unassembled WGS sequence"/>
</dbReference>
<keyword evidence="7 10" id="KW-0407">Ion channel</keyword>
<gene>
    <name evidence="10" type="primary">TOK1</name>
    <name evidence="10" type="ORF">SLS60_002985</name>
</gene>
<evidence type="ECO:0000256" key="3">
    <source>
        <dbReference type="ARBA" id="ARBA00022692"/>
    </source>
</evidence>
<feature type="domain" description="Potassium channel" evidence="9">
    <location>
        <begin position="121"/>
        <end position="199"/>
    </location>
</feature>
<feature type="transmembrane region" description="Helical" evidence="8">
    <location>
        <begin position="318"/>
        <end position="342"/>
    </location>
</feature>
<feature type="transmembrane region" description="Helical" evidence="8">
    <location>
        <begin position="72"/>
        <end position="95"/>
    </location>
</feature>
<dbReference type="Pfam" id="PF07885">
    <property type="entry name" value="Ion_trans_2"/>
    <property type="match status" value="1"/>
</dbReference>
<reference evidence="10 11" key="1">
    <citation type="submission" date="2024-02" db="EMBL/GenBank/DDBJ databases">
        <title>De novo assembly and annotation of 12 fungi associated with fruit tree decline syndrome in Ontario, Canada.</title>
        <authorList>
            <person name="Sulman M."/>
            <person name="Ellouze W."/>
            <person name="Ilyukhin E."/>
        </authorList>
    </citation>
    <scope>NUCLEOTIDE SEQUENCE [LARGE SCALE GENOMIC DNA]</scope>
    <source>
        <strain evidence="10 11">M42-189</strain>
    </source>
</reference>
<protein>
    <submittedName>
        <fullName evidence="10">Potassium channel</fullName>
    </submittedName>
</protein>
<dbReference type="PANTHER" id="PTHR11003">
    <property type="entry name" value="POTASSIUM CHANNEL, SUBFAMILY K"/>
    <property type="match status" value="1"/>
</dbReference>
<comment type="subcellular location">
    <subcellularLocation>
        <location evidence="1">Membrane</location>
        <topology evidence="1">Multi-pass membrane protein</topology>
    </subcellularLocation>
</comment>
<evidence type="ECO:0000259" key="9">
    <source>
        <dbReference type="Pfam" id="PF07885"/>
    </source>
</evidence>
<dbReference type="SUPFAM" id="SSF81324">
    <property type="entry name" value="Voltage-gated potassium channels"/>
    <property type="match status" value="2"/>
</dbReference>
<keyword evidence="3 8" id="KW-0812">Transmembrane</keyword>
<keyword evidence="6 8" id="KW-0472">Membrane</keyword>
<evidence type="ECO:0000256" key="4">
    <source>
        <dbReference type="ARBA" id="ARBA00022989"/>
    </source>
</evidence>
<feature type="transmembrane region" description="Helical" evidence="8">
    <location>
        <begin position="175"/>
        <end position="195"/>
    </location>
</feature>
<keyword evidence="11" id="KW-1185">Reference proteome</keyword>
<evidence type="ECO:0000313" key="10">
    <source>
        <dbReference type="EMBL" id="KAL1608046.1"/>
    </source>
</evidence>
<feature type="transmembrane region" description="Helical" evidence="8">
    <location>
        <begin position="6"/>
        <end position="25"/>
    </location>
</feature>
<sequence>MACYYFNVASLICGFLGNLFLLFNFTQRIRYIIALPATIILWYVATGFLIGITASMEIYAPPNRPYQTYTQGFWYAIAAASFYLLCSMLLMINMLGYFLGHYPDNFALSDSQRTLILQTMVFFIWLGGGAAVFMRIEDDAGQGWQYADSLYFCDVTVLTVGFGDFYPTTNLGRGIVFPFSVGGIITLALIVSSIYKFMRELGEENIVMKHTDRIRQRTAERTVTTSFDLRQREHAEHHLIRRRSFKERRRLRISAPTEPRVMRTPMGERVRKATFGPLPNALTPGKNKKQRLILLKEERDRFEAMRNIQHKSRKYRQWLALSFSMLAFGILWLVGAVVFWQVSRNFVLCAFDPFGQKPDMPLISVLYANSRPGREESPRHDLFQSALLLLYIALDNWLWRVPSSREAHSIHTHTSIGDLAPKSSAGRCFFVIWSLIAVPTMTILVSDLGDTVVEKFRRWSDKFADFTVLPKHGIWRTFLDKHPSLLRLVNWVEKRVAERKARKRVARGFELDNPDKPVEDPNWDAQVRDVAAAEAQIEEPPDDADNDAIAPTLPVLAAEADKDALGKVPGPKAIAHHIALCIKRVAADM</sequence>
<organism evidence="10 11">
    <name type="scientific">Paraconiothyrium brasiliense</name>
    <dbReference type="NCBI Taxonomy" id="300254"/>
    <lineage>
        <taxon>Eukaryota</taxon>
        <taxon>Fungi</taxon>
        <taxon>Dikarya</taxon>
        <taxon>Ascomycota</taxon>
        <taxon>Pezizomycotina</taxon>
        <taxon>Dothideomycetes</taxon>
        <taxon>Pleosporomycetidae</taxon>
        <taxon>Pleosporales</taxon>
        <taxon>Massarineae</taxon>
        <taxon>Didymosphaeriaceae</taxon>
        <taxon>Paraconiothyrium</taxon>
    </lineage>
</organism>
<dbReference type="InterPro" id="IPR003280">
    <property type="entry name" value="2pore_dom_K_chnl"/>
</dbReference>
<comment type="caution">
    <text evidence="10">The sequence shown here is derived from an EMBL/GenBank/DDBJ whole genome shotgun (WGS) entry which is preliminary data.</text>
</comment>
<dbReference type="PANTHER" id="PTHR11003:SF291">
    <property type="entry name" value="IP11374P"/>
    <property type="match status" value="1"/>
</dbReference>
<accession>A0ABR3RUD2</accession>
<dbReference type="EMBL" id="JAKJXO020000003">
    <property type="protein sequence ID" value="KAL1608046.1"/>
    <property type="molecule type" value="Genomic_DNA"/>
</dbReference>
<proteinExistence type="predicted"/>
<evidence type="ECO:0000256" key="8">
    <source>
        <dbReference type="SAM" id="Phobius"/>
    </source>
</evidence>
<evidence type="ECO:0000256" key="6">
    <source>
        <dbReference type="ARBA" id="ARBA00023136"/>
    </source>
</evidence>
<feature type="transmembrane region" description="Helical" evidence="8">
    <location>
        <begin position="32"/>
        <end position="52"/>
    </location>
</feature>
<name>A0ABR3RUD2_9PLEO</name>
<keyword evidence="5" id="KW-0406">Ion transport</keyword>